<gene>
    <name evidence="1" type="ORF">HMPREF0381_0991</name>
</gene>
<dbReference type="AlphaFoldDB" id="E6LM06"/>
<organism evidence="1 2">
    <name type="scientific">Lachnoanaerobaculum saburreum DSM 3986</name>
    <dbReference type="NCBI Taxonomy" id="887325"/>
    <lineage>
        <taxon>Bacteria</taxon>
        <taxon>Bacillati</taxon>
        <taxon>Bacillota</taxon>
        <taxon>Clostridia</taxon>
        <taxon>Lachnospirales</taxon>
        <taxon>Lachnospiraceae</taxon>
        <taxon>Lachnoanaerobaculum</taxon>
    </lineage>
</organism>
<dbReference type="Proteomes" id="UP000003434">
    <property type="component" value="Unassembled WGS sequence"/>
</dbReference>
<name>E6LM06_9FIRM</name>
<evidence type="ECO:0000313" key="1">
    <source>
        <dbReference type="EMBL" id="EFU77145.1"/>
    </source>
</evidence>
<dbReference type="HOGENOM" id="CLU_1872836_0_0_9"/>
<dbReference type="EMBL" id="AEPW01000040">
    <property type="protein sequence ID" value="EFU77145.1"/>
    <property type="molecule type" value="Genomic_DNA"/>
</dbReference>
<dbReference type="RefSeq" id="WP_008750760.1">
    <property type="nucleotide sequence ID" value="NZ_GL622296.1"/>
</dbReference>
<evidence type="ECO:0008006" key="3">
    <source>
        <dbReference type="Google" id="ProtNLM"/>
    </source>
</evidence>
<reference evidence="1 2" key="1">
    <citation type="submission" date="2010-12" db="EMBL/GenBank/DDBJ databases">
        <authorList>
            <person name="Muzny D."/>
            <person name="Qin X."/>
            <person name="Deng J."/>
            <person name="Jiang H."/>
            <person name="Liu Y."/>
            <person name="Qu J."/>
            <person name="Song X.-Z."/>
            <person name="Zhang L."/>
            <person name="Thornton R."/>
            <person name="Coyle M."/>
            <person name="Francisco L."/>
            <person name="Jackson L."/>
            <person name="Javaid M."/>
            <person name="Korchina V."/>
            <person name="Kovar C."/>
            <person name="Mata R."/>
            <person name="Mathew T."/>
            <person name="Ngo R."/>
            <person name="Nguyen L."/>
            <person name="Nguyen N."/>
            <person name="Okwuonu G."/>
            <person name="Ongeri F."/>
            <person name="Pham C."/>
            <person name="Simmons D."/>
            <person name="Wilczek-Boney K."/>
            <person name="Hale W."/>
            <person name="Jakkamsetti A."/>
            <person name="Pham P."/>
            <person name="Ruth R."/>
            <person name="San Lucas F."/>
            <person name="Warren J."/>
            <person name="Zhang J."/>
            <person name="Zhao Z."/>
            <person name="Zhou C."/>
            <person name="Zhu D."/>
            <person name="Lee S."/>
            <person name="Bess C."/>
            <person name="Blankenburg K."/>
            <person name="Forbes L."/>
            <person name="Fu Q."/>
            <person name="Gubbala S."/>
            <person name="Hirani K."/>
            <person name="Jayaseelan J.C."/>
            <person name="Lara F."/>
            <person name="Munidasa M."/>
            <person name="Palculict T."/>
            <person name="Patil S."/>
            <person name="Pu L.-L."/>
            <person name="Saada N."/>
            <person name="Tang L."/>
            <person name="Weissenberger G."/>
            <person name="Zhu Y."/>
            <person name="Hemphill L."/>
            <person name="Shang Y."/>
            <person name="Youmans B."/>
            <person name="Ayvaz T."/>
            <person name="Ross M."/>
            <person name="Santibanez J."/>
            <person name="Aqrawi P."/>
            <person name="Gross S."/>
            <person name="Joshi V."/>
            <person name="Fowler G."/>
            <person name="Nazareth L."/>
            <person name="Reid J."/>
            <person name="Worley K."/>
            <person name="Petrosino J."/>
            <person name="Highlander S."/>
            <person name="Gibbs R."/>
        </authorList>
    </citation>
    <scope>NUCLEOTIDE SEQUENCE [LARGE SCALE GENOMIC DNA]</scope>
    <source>
        <strain evidence="1 2">DSM 3986</strain>
    </source>
</reference>
<sequence length="136" mass="15612">MKYAIYATNLEWYKHVSDLKLSEKDSVAFWRTNTTDNFSKDIKKGDAFLMLVDMGGRKEVVGIGTFEGFYDRITVGDLWNKYGDKTGATSLTVLINQLNNCGKQKPYSDKTEISYILLSNIKCDLHLRRGCPWRLL</sequence>
<protein>
    <recommendedName>
        <fullName evidence="3">ASCH domain protein</fullName>
    </recommendedName>
</protein>
<comment type="caution">
    <text evidence="1">The sequence shown here is derived from an EMBL/GenBank/DDBJ whole genome shotgun (WGS) entry which is preliminary data.</text>
</comment>
<accession>E6LM06</accession>
<evidence type="ECO:0000313" key="2">
    <source>
        <dbReference type="Proteomes" id="UP000003434"/>
    </source>
</evidence>
<proteinExistence type="predicted"/>